<accession>A0A445K4V9</accession>
<keyword evidence="2" id="KW-1185">Reference proteome</keyword>
<comment type="caution">
    <text evidence="1">The sequence shown here is derived from an EMBL/GenBank/DDBJ whole genome shotgun (WGS) entry which is preliminary data.</text>
</comment>
<dbReference type="AlphaFoldDB" id="A0A445K4V9"/>
<dbReference type="Proteomes" id="UP000289340">
    <property type="component" value="Chromosome 6"/>
</dbReference>
<evidence type="ECO:0000313" key="2">
    <source>
        <dbReference type="Proteomes" id="UP000289340"/>
    </source>
</evidence>
<protein>
    <submittedName>
        <fullName evidence="1">Uncharacterized protein</fullName>
    </submittedName>
</protein>
<organism evidence="1 2">
    <name type="scientific">Glycine soja</name>
    <name type="common">Wild soybean</name>
    <dbReference type="NCBI Taxonomy" id="3848"/>
    <lineage>
        <taxon>Eukaryota</taxon>
        <taxon>Viridiplantae</taxon>
        <taxon>Streptophyta</taxon>
        <taxon>Embryophyta</taxon>
        <taxon>Tracheophyta</taxon>
        <taxon>Spermatophyta</taxon>
        <taxon>Magnoliopsida</taxon>
        <taxon>eudicotyledons</taxon>
        <taxon>Gunneridae</taxon>
        <taxon>Pentapetalae</taxon>
        <taxon>rosids</taxon>
        <taxon>fabids</taxon>
        <taxon>Fabales</taxon>
        <taxon>Fabaceae</taxon>
        <taxon>Papilionoideae</taxon>
        <taxon>50 kb inversion clade</taxon>
        <taxon>NPAAA clade</taxon>
        <taxon>indigoferoid/millettioid clade</taxon>
        <taxon>Phaseoleae</taxon>
        <taxon>Glycine</taxon>
        <taxon>Glycine subgen. Soja</taxon>
    </lineage>
</organism>
<evidence type="ECO:0000313" key="1">
    <source>
        <dbReference type="EMBL" id="RZC05849.1"/>
    </source>
</evidence>
<reference evidence="1 2" key="1">
    <citation type="submission" date="2018-09" db="EMBL/GenBank/DDBJ databases">
        <title>A high-quality reference genome of wild soybean provides a powerful tool to mine soybean genomes.</title>
        <authorList>
            <person name="Xie M."/>
            <person name="Chung C.Y.L."/>
            <person name="Li M.-W."/>
            <person name="Wong F.-L."/>
            <person name="Chan T.-F."/>
            <person name="Lam H.-M."/>
        </authorList>
    </citation>
    <scope>NUCLEOTIDE SEQUENCE [LARGE SCALE GENOMIC DNA]</scope>
    <source>
        <strain evidence="2">cv. W05</strain>
        <tissue evidence="1">Hypocotyl of etiolated seedlings</tissue>
    </source>
</reference>
<gene>
    <name evidence="1" type="ORF">D0Y65_013762</name>
</gene>
<dbReference type="EMBL" id="QZWG01000006">
    <property type="protein sequence ID" value="RZC05849.1"/>
    <property type="molecule type" value="Genomic_DNA"/>
</dbReference>
<name>A0A445K4V9_GLYSO</name>
<proteinExistence type="predicted"/>
<sequence length="85" mass="9598">MSTTTKMVFGMLKHSAIIYKWGLLLALLTTNFVIDTTKLCEIPLLLPHLIVLTPFPFLHPNLTSSTPLSQPWLWGLLGWIYVSCV</sequence>